<gene>
    <name evidence="1" type="ORF">NZ698_00955</name>
</gene>
<protein>
    <submittedName>
        <fullName evidence="1">Uncharacterized protein</fullName>
    </submittedName>
</protein>
<evidence type="ECO:0000313" key="1">
    <source>
        <dbReference type="EMBL" id="MCU7615751.1"/>
    </source>
</evidence>
<sequence>MISSPPFDNSVWFKAKGYDPITQKPKICRTHNRWWNMFALQMDVGDTIVKKKGELIFAIHKTDTIIYHDWNTETAK</sequence>
<name>A0ABT2W0I3_9FLAO</name>
<dbReference type="RefSeq" id="WP_263000977.1">
    <property type="nucleotide sequence ID" value="NZ_JAOTEM010000001.1"/>
</dbReference>
<evidence type="ECO:0000313" key="2">
    <source>
        <dbReference type="Proteomes" id="UP001208649"/>
    </source>
</evidence>
<proteinExistence type="predicted"/>
<dbReference type="EMBL" id="JAOTEM010000001">
    <property type="protein sequence ID" value="MCU7615751.1"/>
    <property type="molecule type" value="Genomic_DNA"/>
</dbReference>
<comment type="caution">
    <text evidence="1">The sequence shown here is derived from an EMBL/GenBank/DDBJ whole genome shotgun (WGS) entry which is preliminary data.</text>
</comment>
<reference evidence="2" key="1">
    <citation type="submission" date="2023-07" db="EMBL/GenBank/DDBJ databases">
        <title>Chryseobacterium sp. strain PBS4-4 Genome sequencing and assembly.</title>
        <authorList>
            <person name="Jung Y."/>
        </authorList>
    </citation>
    <scope>NUCLEOTIDE SEQUENCE [LARGE SCALE GENOMIC DNA]</scope>
    <source>
        <strain evidence="2">PBS4-4</strain>
    </source>
</reference>
<accession>A0ABT2W0I3</accession>
<keyword evidence="2" id="KW-1185">Reference proteome</keyword>
<organism evidence="1 2">
    <name type="scientific">Chryseobacterium edaphi</name>
    <dbReference type="NCBI Taxonomy" id="2976532"/>
    <lineage>
        <taxon>Bacteria</taxon>
        <taxon>Pseudomonadati</taxon>
        <taxon>Bacteroidota</taxon>
        <taxon>Flavobacteriia</taxon>
        <taxon>Flavobacteriales</taxon>
        <taxon>Weeksellaceae</taxon>
        <taxon>Chryseobacterium group</taxon>
        <taxon>Chryseobacterium</taxon>
    </lineage>
</organism>
<dbReference type="Proteomes" id="UP001208649">
    <property type="component" value="Unassembled WGS sequence"/>
</dbReference>